<reference evidence="3" key="1">
    <citation type="submission" date="2021-06" db="EMBL/GenBank/DDBJ databases">
        <authorList>
            <person name="Hodson N. C."/>
            <person name="Mongue J. A."/>
            <person name="Jaron S. K."/>
        </authorList>
    </citation>
    <scope>NUCLEOTIDE SEQUENCE</scope>
</reference>
<keyword evidence="1" id="KW-0472">Membrane</keyword>
<feature type="domain" description="Reverse transcriptase" evidence="2">
    <location>
        <begin position="316"/>
        <end position="498"/>
    </location>
</feature>
<protein>
    <recommendedName>
        <fullName evidence="2">Reverse transcriptase domain-containing protein</fullName>
    </recommendedName>
</protein>
<comment type="caution">
    <text evidence="3">The sequence shown here is derived from an EMBL/GenBank/DDBJ whole genome shotgun (WGS) entry which is preliminary data.</text>
</comment>
<keyword evidence="1" id="KW-0812">Transmembrane</keyword>
<dbReference type="PANTHER" id="PTHR21274">
    <property type="entry name" value="MECKELIN"/>
    <property type="match status" value="1"/>
</dbReference>
<keyword evidence="4" id="KW-1185">Reference proteome</keyword>
<dbReference type="PANTHER" id="PTHR21274:SF0">
    <property type="entry name" value="MECKELIN"/>
    <property type="match status" value="1"/>
</dbReference>
<feature type="transmembrane region" description="Helical" evidence="1">
    <location>
        <begin position="1439"/>
        <end position="1462"/>
    </location>
</feature>
<name>A0A8J2JJR1_9HEXA</name>
<feature type="transmembrane region" description="Helical" evidence="1">
    <location>
        <begin position="1205"/>
        <end position="1225"/>
    </location>
</feature>
<dbReference type="Pfam" id="PF00078">
    <property type="entry name" value="RVT_1"/>
    <property type="match status" value="1"/>
</dbReference>
<dbReference type="Pfam" id="PF09773">
    <property type="entry name" value="Meckelin"/>
    <property type="match status" value="1"/>
</dbReference>
<dbReference type="Proteomes" id="UP000708208">
    <property type="component" value="Unassembled WGS sequence"/>
</dbReference>
<dbReference type="GO" id="GO:0060271">
    <property type="term" value="P:cilium assembly"/>
    <property type="evidence" value="ECO:0007669"/>
    <property type="project" value="InterPro"/>
</dbReference>
<accession>A0A8J2JJR1</accession>
<evidence type="ECO:0000313" key="3">
    <source>
        <dbReference type="EMBL" id="CAG7720172.1"/>
    </source>
</evidence>
<dbReference type="InterPro" id="IPR019170">
    <property type="entry name" value="Meckelin"/>
</dbReference>
<dbReference type="GO" id="GO:0036038">
    <property type="term" value="C:MKS complex"/>
    <property type="evidence" value="ECO:0007669"/>
    <property type="project" value="InterPro"/>
</dbReference>
<dbReference type="CDD" id="cd03714">
    <property type="entry name" value="RT_DIRS1"/>
    <property type="match status" value="1"/>
</dbReference>
<evidence type="ECO:0000256" key="1">
    <source>
        <dbReference type="SAM" id="Phobius"/>
    </source>
</evidence>
<evidence type="ECO:0000313" key="4">
    <source>
        <dbReference type="Proteomes" id="UP000708208"/>
    </source>
</evidence>
<proteinExistence type="predicted"/>
<sequence>MPSQETDLNSLITKLSTMSATTASQQSAMEAIMLRVEEMAGAVEARLHQAHSDIPEVEDDEHTEAPDEIEILNHLLEGITDEAPEVVIEADEKLSVIDEVLEATNQSPEYGPMVSDKIAVSLKHIATRALQKEVAQRYRDSYKVPENLKNLVVPRVNPPVWRQLNPRYRTSDGKLQNIQDLLSQALVANARIAELVLGWATEKRLSRECVKEVLSPLMDTASLVGFGLKELSQRRRAIIKRMNPALASICGDTDTISELLFGDTLDADLRAANTTARHAWSKFQPFLNERVCPVVHFQTAERRIIANCVARLLTIGAVVKALEVPGQFISRIFSVPKSDGTYRLILNLKELNQFLGYSKFKMEDYRSFCNLLKRNMYMGKVDLQDAYLLVPIHQNSRKYLRFIFDDQMYEYTALPFGLSSAPRVFTKIVKPILAVLRAQGHELIAFLDDFGVVAQDPERCDQSIRAVLEIFTRVGFRINFSRSVLVPTQQLLYLGFVFNTLDMVIQLPSDKRNRIQLLWRNNQCYYSLLFLKSSITNPIRSLLGLGTSNTRRAITADVLVPQTTFWSWCTMKSSKKAREQNVSNVRKTHKCRPCPPGYILSYKTLTGAAKKRSECLQCSDGFTPAPSGESCIPCHSSFPNPTKGHCKCPELTHNVINGICFVNAEISEPSIDRSSLFKMEYDTGDRVDSPFLRDNLLSSFYLCKYQRNATSCQLLANMCTLQLHSYGDETNACTLYRLATTEPYHIPPSYIPKLYYLSIEAPSLLSRASSIPLHFDMNLEETSSDLNITVSRVSVDGTFQGLSLLNEIIPCIEPVRVQKYARKFGTTFKTSCSIPIQRLWDKYSNGMEFLDPYLSVNDGKETKLYPVPVKVLNFKQRGVKINEMDDNHQWQLVRRFFFVDAIDSLENFEGDGKFKSSKHIRYLEKIIIGIQLQNTNEPGKIYVPLLTLSYNEMDLDAYRRNEPADFVFTVEYTMDMSRSIEDVKISVGVISSLTVLWAAMQAWSWNRRSGRPYIDITTIANLLIYTCGHLADAFFVVCFGTSLFWFFFYKKQTAVHVLLPQPEQEKLIRDLLISAFSLKIVEVIQLTTRQVAVDIFFIDWERPRARHVLQSPSTVNKSASSSVHMSESGNYNTEKSEGNVSIWRTYFIANEWNEIQSTRKIHTAAQIILTIFLLEIVGLKFWGLLSPEGTVNPGPEYRSIPYCMSARFAVGSLVFLIIGGIQYILRAGFIERFVANKIQDFVDICTLANISVFILAADQYGYYIHGRSVHGFSDTSMQTMIDQLNREEEDLCGRRGLLPSTDQQTFLISVPKSFRSVYNQVLQPLYASSSVNVNIGKGRGQLGYLTTKIQLNTSKPTSTMLNLSVHAYHSMNRFLTAFLEHALSDLDYEVTDKSFFEATFDMEFGDVTQDRAIFYTDNGHSFDSVLFYGNERTLFLFNLYTFIFMEILSHNFLLAGILTYFIDMALKYTRNYLGKRNLARKTLIDSRFLI</sequence>
<keyword evidence="1" id="KW-1133">Transmembrane helix</keyword>
<evidence type="ECO:0000259" key="2">
    <source>
        <dbReference type="PROSITE" id="PS50878"/>
    </source>
</evidence>
<gene>
    <name evidence="3" type="ORF">AFUS01_LOCUS9458</name>
</gene>
<dbReference type="InterPro" id="IPR000477">
    <property type="entry name" value="RT_dom"/>
</dbReference>
<dbReference type="EMBL" id="CAJVCH010067911">
    <property type="protein sequence ID" value="CAG7720172.1"/>
    <property type="molecule type" value="Genomic_DNA"/>
</dbReference>
<feature type="transmembrane region" description="Helical" evidence="1">
    <location>
        <begin position="1023"/>
        <end position="1048"/>
    </location>
</feature>
<dbReference type="PROSITE" id="PS50878">
    <property type="entry name" value="RT_POL"/>
    <property type="match status" value="1"/>
</dbReference>
<dbReference type="OrthoDB" id="419138at2759"/>
<organism evidence="3 4">
    <name type="scientific">Allacma fusca</name>
    <dbReference type="NCBI Taxonomy" id="39272"/>
    <lineage>
        <taxon>Eukaryota</taxon>
        <taxon>Metazoa</taxon>
        <taxon>Ecdysozoa</taxon>
        <taxon>Arthropoda</taxon>
        <taxon>Hexapoda</taxon>
        <taxon>Collembola</taxon>
        <taxon>Symphypleona</taxon>
        <taxon>Sminthuridae</taxon>
        <taxon>Allacma</taxon>
    </lineage>
</organism>